<dbReference type="InterPro" id="IPR015996">
    <property type="entry name" value="UCP028451"/>
</dbReference>
<dbReference type="InterPro" id="IPR012808">
    <property type="entry name" value="CHP02453"/>
</dbReference>
<protein>
    <recommendedName>
        <fullName evidence="2">TIGR02453 family protein</fullName>
    </recommendedName>
</protein>
<proteinExistence type="predicted"/>
<evidence type="ECO:0008006" key="2">
    <source>
        <dbReference type="Google" id="ProtNLM"/>
    </source>
</evidence>
<reference evidence="1" key="1">
    <citation type="submission" date="2018-06" db="EMBL/GenBank/DDBJ databases">
        <authorList>
            <person name="Zhirakovskaya E."/>
        </authorList>
    </citation>
    <scope>NUCLEOTIDE SEQUENCE</scope>
</reference>
<dbReference type="PIRSF" id="PIRSF028451">
    <property type="entry name" value="UCP028451"/>
    <property type="match status" value="1"/>
</dbReference>
<evidence type="ECO:0000313" key="1">
    <source>
        <dbReference type="EMBL" id="VAW84011.1"/>
    </source>
</evidence>
<dbReference type="EMBL" id="UOFO01000032">
    <property type="protein sequence ID" value="VAW84011.1"/>
    <property type="molecule type" value="Genomic_DNA"/>
</dbReference>
<dbReference type="PANTHER" id="PTHR36452:SF1">
    <property type="entry name" value="DUF2461 DOMAIN-CONTAINING PROTEIN"/>
    <property type="match status" value="1"/>
</dbReference>
<sequence>MADCYFTPLTFEFLLALAENNRREWFEEHRDQYEERIRTPALNFIDDMSHDLAMISPHFLAVPKKMGGSLMRIHRDVRFGKDKRPYKTNIGIQFRHETAKDVHAPGYYLHIEPGSCFIGVGIWRPDSLALGKIRDAIVEKSDAWLAARDDRVFSKKFKLEGDRLKNPPRGYTKDHPLIEELKRKDFIAISSISDKAITNKTMRPKVIEAYRQATPLMKFLCKALGLRY</sequence>
<name>A0A3B0YX67_9ZZZZ</name>
<dbReference type="NCBIfam" id="TIGR02453">
    <property type="entry name" value="TIGR02453 family protein"/>
    <property type="match status" value="1"/>
</dbReference>
<accession>A0A3B0YX67</accession>
<gene>
    <name evidence="1" type="ORF">MNBD_GAMMA16-208</name>
</gene>
<dbReference type="PANTHER" id="PTHR36452">
    <property type="entry name" value="CHROMOSOME 12, WHOLE GENOME SHOTGUN SEQUENCE"/>
    <property type="match status" value="1"/>
</dbReference>
<dbReference type="Pfam" id="PF09365">
    <property type="entry name" value="DUF2461"/>
    <property type="match status" value="1"/>
</dbReference>
<organism evidence="1">
    <name type="scientific">hydrothermal vent metagenome</name>
    <dbReference type="NCBI Taxonomy" id="652676"/>
    <lineage>
        <taxon>unclassified sequences</taxon>
        <taxon>metagenomes</taxon>
        <taxon>ecological metagenomes</taxon>
    </lineage>
</organism>
<dbReference type="AlphaFoldDB" id="A0A3B0YX67"/>